<dbReference type="Proteomes" id="UP000726170">
    <property type="component" value="Unassembled WGS sequence"/>
</dbReference>
<protein>
    <submittedName>
        <fullName evidence="1">NAD(P)H-dependent oxidoreductase subunit E</fullName>
    </submittedName>
</protein>
<organism evidence="1 2">
    <name type="scientific">Clostridium mobile</name>
    <dbReference type="NCBI Taxonomy" id="2841512"/>
    <lineage>
        <taxon>Bacteria</taxon>
        <taxon>Bacillati</taxon>
        <taxon>Bacillota</taxon>
        <taxon>Clostridia</taxon>
        <taxon>Eubacteriales</taxon>
        <taxon>Clostridiaceae</taxon>
        <taxon>Clostridium</taxon>
    </lineage>
</organism>
<evidence type="ECO:0000313" key="1">
    <source>
        <dbReference type="EMBL" id="MBU5483407.1"/>
    </source>
</evidence>
<evidence type="ECO:0000313" key="2">
    <source>
        <dbReference type="Proteomes" id="UP000726170"/>
    </source>
</evidence>
<keyword evidence="2" id="KW-1185">Reference proteome</keyword>
<dbReference type="Pfam" id="PF01257">
    <property type="entry name" value="2Fe-2S_thioredx"/>
    <property type="match status" value="1"/>
</dbReference>
<dbReference type="CDD" id="cd02980">
    <property type="entry name" value="TRX_Fd_family"/>
    <property type="match status" value="1"/>
</dbReference>
<gene>
    <name evidence="1" type="ORF">KQI86_03640</name>
</gene>
<dbReference type="EMBL" id="JAHLQF010000001">
    <property type="protein sequence ID" value="MBU5483407.1"/>
    <property type="molecule type" value="Genomic_DNA"/>
</dbReference>
<comment type="caution">
    <text evidence="1">The sequence shown here is derived from an EMBL/GenBank/DDBJ whole genome shotgun (WGS) entry which is preliminary data.</text>
</comment>
<name>A0ABS6EDX8_9CLOT</name>
<proteinExistence type="predicted"/>
<sequence>MLVINVCVGSACHLKGAYKVVDALEKLIDRYRVKEKVVLKGDFCQGFCTEAVSVKIENKVFSVSEENVEKFFNTEILGRLQL</sequence>
<accession>A0ABS6EDX8</accession>
<reference evidence="1 2" key="1">
    <citation type="submission" date="2021-06" db="EMBL/GenBank/DDBJ databases">
        <authorList>
            <person name="Sun Q."/>
            <person name="Li D."/>
        </authorList>
    </citation>
    <scope>NUCLEOTIDE SEQUENCE [LARGE SCALE GENOMIC DNA]</scope>
    <source>
        <strain evidence="1 2">MSJ-11</strain>
    </source>
</reference>